<evidence type="ECO:0000313" key="3">
    <source>
        <dbReference type="EMBL" id="KAF8783621.1"/>
    </source>
</evidence>
<protein>
    <recommendedName>
        <fullName evidence="2">F-box domain-containing protein</fullName>
    </recommendedName>
</protein>
<organism evidence="3 4">
    <name type="scientific">Digitaria exilis</name>
    <dbReference type="NCBI Taxonomy" id="1010633"/>
    <lineage>
        <taxon>Eukaryota</taxon>
        <taxon>Viridiplantae</taxon>
        <taxon>Streptophyta</taxon>
        <taxon>Embryophyta</taxon>
        <taxon>Tracheophyta</taxon>
        <taxon>Spermatophyta</taxon>
        <taxon>Magnoliopsida</taxon>
        <taxon>Liliopsida</taxon>
        <taxon>Poales</taxon>
        <taxon>Poaceae</taxon>
        <taxon>PACMAD clade</taxon>
        <taxon>Panicoideae</taxon>
        <taxon>Panicodae</taxon>
        <taxon>Paniceae</taxon>
        <taxon>Anthephorinae</taxon>
        <taxon>Digitaria</taxon>
    </lineage>
</organism>
<dbReference type="InterPro" id="IPR036047">
    <property type="entry name" value="F-box-like_dom_sf"/>
</dbReference>
<feature type="region of interest" description="Disordered" evidence="1">
    <location>
        <begin position="89"/>
        <end position="117"/>
    </location>
</feature>
<sequence length="117" mass="12650">MAPPSRHPCSPPALMEELIEEILLRIPPDEPSHLVRAALVSKTWRCIILSGHGGGFLRRYRSFHRSPPLLGFLHNLYHNSEGPIPSFVTTTSSSPCPHRRSAAMATGGPSTAATAAC</sequence>
<evidence type="ECO:0000256" key="1">
    <source>
        <dbReference type="SAM" id="MobiDB-lite"/>
    </source>
</evidence>
<accession>A0A835G1I5</accession>
<name>A0A835G1I5_9POAL</name>
<proteinExistence type="predicted"/>
<dbReference type="AlphaFoldDB" id="A0A835G1I5"/>
<feature type="compositionally biased region" description="Low complexity" evidence="1">
    <location>
        <begin position="102"/>
        <end position="117"/>
    </location>
</feature>
<evidence type="ECO:0000313" key="4">
    <source>
        <dbReference type="Proteomes" id="UP000636709"/>
    </source>
</evidence>
<dbReference type="Proteomes" id="UP000636709">
    <property type="component" value="Unassembled WGS sequence"/>
</dbReference>
<dbReference type="Pfam" id="PF00646">
    <property type="entry name" value="F-box"/>
    <property type="match status" value="1"/>
</dbReference>
<gene>
    <name evidence="3" type="ORF">HU200_000474</name>
</gene>
<dbReference type="EMBL" id="JACEFO010000070">
    <property type="protein sequence ID" value="KAF8783621.1"/>
    <property type="molecule type" value="Genomic_DNA"/>
</dbReference>
<dbReference type="SUPFAM" id="SSF81383">
    <property type="entry name" value="F-box domain"/>
    <property type="match status" value="1"/>
</dbReference>
<dbReference type="PANTHER" id="PTHR32133:SF408">
    <property type="entry name" value="OS07G0120400 PROTEIN"/>
    <property type="match status" value="1"/>
</dbReference>
<dbReference type="PANTHER" id="PTHR32133">
    <property type="entry name" value="OS07G0120400 PROTEIN"/>
    <property type="match status" value="1"/>
</dbReference>
<comment type="caution">
    <text evidence="3">The sequence shown here is derived from an EMBL/GenBank/DDBJ whole genome shotgun (WGS) entry which is preliminary data.</text>
</comment>
<reference evidence="3" key="1">
    <citation type="submission" date="2020-07" db="EMBL/GenBank/DDBJ databases">
        <title>Genome sequence and genetic diversity analysis of an under-domesticated orphan crop, white fonio (Digitaria exilis).</title>
        <authorList>
            <person name="Bennetzen J.L."/>
            <person name="Chen S."/>
            <person name="Ma X."/>
            <person name="Wang X."/>
            <person name="Yssel A.E.J."/>
            <person name="Chaluvadi S.R."/>
            <person name="Johnson M."/>
            <person name="Gangashetty P."/>
            <person name="Hamidou F."/>
            <person name="Sanogo M.D."/>
            <person name="Zwaenepoel A."/>
            <person name="Wallace J."/>
            <person name="Van De Peer Y."/>
            <person name="Van Deynze A."/>
        </authorList>
    </citation>
    <scope>NUCLEOTIDE SEQUENCE</scope>
    <source>
        <tissue evidence="3">Leaves</tissue>
    </source>
</reference>
<keyword evidence="4" id="KW-1185">Reference proteome</keyword>
<dbReference type="InterPro" id="IPR001810">
    <property type="entry name" value="F-box_dom"/>
</dbReference>
<evidence type="ECO:0000259" key="2">
    <source>
        <dbReference type="Pfam" id="PF00646"/>
    </source>
</evidence>
<feature type="domain" description="F-box" evidence="2">
    <location>
        <begin position="16"/>
        <end position="50"/>
    </location>
</feature>